<keyword evidence="5" id="KW-0053">Apoptosis</keyword>
<evidence type="ECO:0000256" key="3">
    <source>
        <dbReference type="ARBA" id="ARBA00011720"/>
    </source>
</evidence>
<feature type="compositionally biased region" description="Low complexity" evidence="11">
    <location>
        <begin position="138"/>
        <end position="151"/>
    </location>
</feature>
<evidence type="ECO:0000256" key="1">
    <source>
        <dbReference type="ARBA" id="ARBA00004477"/>
    </source>
</evidence>
<evidence type="ECO:0000256" key="2">
    <source>
        <dbReference type="ARBA" id="ARBA00007984"/>
    </source>
</evidence>
<keyword evidence="4 12" id="KW-0812">Transmembrane</keyword>
<dbReference type="GO" id="GO:0006915">
    <property type="term" value="P:apoptotic process"/>
    <property type="evidence" value="ECO:0007669"/>
    <property type="project" value="UniProtKB-KW"/>
</dbReference>
<dbReference type="GO" id="GO:0005794">
    <property type="term" value="C:Golgi apparatus"/>
    <property type="evidence" value="ECO:0007669"/>
    <property type="project" value="TreeGrafter"/>
</dbReference>
<evidence type="ECO:0000256" key="10">
    <source>
        <dbReference type="ARBA" id="ARBA00024938"/>
    </source>
</evidence>
<feature type="compositionally biased region" description="Low complexity" evidence="11">
    <location>
        <begin position="106"/>
        <end position="123"/>
    </location>
</feature>
<gene>
    <name evidence="12" type="primary">TM214</name>
</gene>
<evidence type="ECO:0000256" key="9">
    <source>
        <dbReference type="ARBA" id="ARBA00023180"/>
    </source>
</evidence>
<dbReference type="EMBL" id="GAKP01011917">
    <property type="protein sequence ID" value="JAC47035.1"/>
    <property type="molecule type" value="Transcribed_RNA"/>
</dbReference>
<evidence type="ECO:0000256" key="7">
    <source>
        <dbReference type="ARBA" id="ARBA00022989"/>
    </source>
</evidence>
<reference evidence="12" key="1">
    <citation type="journal article" date="2014" name="BMC Genomics">
        <title>Characterizing the developmental transcriptome of the oriental fruit fly, Bactrocera dorsalis (Diptera: Tephritidae) through comparative genomic analysis with Drosophila melanogaster utilizing modENCODE datasets.</title>
        <authorList>
            <person name="Geib S.M."/>
            <person name="Calla B."/>
            <person name="Hall B."/>
            <person name="Hou S."/>
            <person name="Manoukis N.C."/>
        </authorList>
    </citation>
    <scope>NUCLEOTIDE SEQUENCE</scope>
    <source>
        <strain evidence="12">Punador</strain>
    </source>
</reference>
<feature type="non-terminal residue" evidence="12">
    <location>
        <position position="1"/>
    </location>
</feature>
<proteinExistence type="inferred from homology"/>
<evidence type="ECO:0000256" key="5">
    <source>
        <dbReference type="ARBA" id="ARBA00022703"/>
    </source>
</evidence>
<comment type="subcellular location">
    <subcellularLocation>
        <location evidence="1">Endoplasmic reticulum membrane</location>
        <topology evidence="1">Multi-pass membrane protein</topology>
    </subcellularLocation>
</comment>
<evidence type="ECO:0000256" key="6">
    <source>
        <dbReference type="ARBA" id="ARBA00022824"/>
    </source>
</evidence>
<dbReference type="AlphaFoldDB" id="A0A034VYR9"/>
<keyword evidence="7" id="KW-1133">Transmembrane helix</keyword>
<protein>
    <submittedName>
        <fullName evidence="12">Transmembrane protein 214</fullName>
    </submittedName>
</protein>
<dbReference type="OrthoDB" id="10022292at2759"/>
<dbReference type="PANTHER" id="PTHR13448">
    <property type="entry name" value="TRANSMEMBRANE PROTEIN 214"/>
    <property type="match status" value="1"/>
</dbReference>
<feature type="region of interest" description="Disordered" evidence="11">
    <location>
        <begin position="93"/>
        <end position="155"/>
    </location>
</feature>
<evidence type="ECO:0000256" key="11">
    <source>
        <dbReference type="SAM" id="MobiDB-lite"/>
    </source>
</evidence>
<evidence type="ECO:0000256" key="8">
    <source>
        <dbReference type="ARBA" id="ARBA00023136"/>
    </source>
</evidence>
<organism evidence="12">
    <name type="scientific">Bactrocera dorsalis</name>
    <name type="common">Oriental fruit fly</name>
    <name type="synonym">Dacus dorsalis</name>
    <dbReference type="NCBI Taxonomy" id="27457"/>
    <lineage>
        <taxon>Eukaryota</taxon>
        <taxon>Metazoa</taxon>
        <taxon>Ecdysozoa</taxon>
        <taxon>Arthropoda</taxon>
        <taxon>Hexapoda</taxon>
        <taxon>Insecta</taxon>
        <taxon>Pterygota</taxon>
        <taxon>Neoptera</taxon>
        <taxon>Endopterygota</taxon>
        <taxon>Diptera</taxon>
        <taxon>Brachycera</taxon>
        <taxon>Muscomorpha</taxon>
        <taxon>Tephritoidea</taxon>
        <taxon>Tephritidae</taxon>
        <taxon>Bactrocera</taxon>
        <taxon>Bactrocera</taxon>
    </lineage>
</organism>
<dbReference type="Pfam" id="PF10151">
    <property type="entry name" value="TMEM214"/>
    <property type="match status" value="1"/>
</dbReference>
<name>A0A034VYR9_BACDO</name>
<keyword evidence="6" id="KW-0256">Endoplasmic reticulum</keyword>
<accession>A0A034VYR9</accession>
<evidence type="ECO:0000313" key="12">
    <source>
        <dbReference type="EMBL" id="JAC47035.1"/>
    </source>
</evidence>
<keyword evidence="8" id="KW-0472">Membrane</keyword>
<dbReference type="InterPro" id="IPR019308">
    <property type="entry name" value="TMEM214"/>
</dbReference>
<comment type="subunit">
    <text evidence="3">Constitutively interacts with CASP4; required for the localization of procaspase 4 to the ER.</text>
</comment>
<keyword evidence="9" id="KW-0325">Glycoprotein</keyword>
<comment type="similarity">
    <text evidence="2">Belongs to the TMEM214 family.</text>
</comment>
<evidence type="ECO:0000256" key="4">
    <source>
        <dbReference type="ARBA" id="ARBA00022692"/>
    </source>
</evidence>
<comment type="function">
    <text evidence="10">Critical mediator, in cooperation with CASP4, of endoplasmic reticulum-stress induced apoptosis. Required or the activation of CASP4 following endoplasmic reticulum stress.</text>
</comment>
<feature type="compositionally biased region" description="Basic and acidic residues" evidence="11">
    <location>
        <begin position="128"/>
        <end position="137"/>
    </location>
</feature>
<dbReference type="GO" id="GO:0005789">
    <property type="term" value="C:endoplasmic reticulum membrane"/>
    <property type="evidence" value="ECO:0007669"/>
    <property type="project" value="UniProtKB-SubCell"/>
</dbReference>
<dbReference type="PANTHER" id="PTHR13448:SF0">
    <property type="entry name" value="TRANSMEMBRANE PROTEIN 214"/>
    <property type="match status" value="1"/>
</dbReference>
<sequence>VSPVVIANPRTHNPATPPVKCIYLDYLQRSLVSVKFVIRKFYINMSSNQWEVVTKSKKARNLDKKVEAHTEKKRQAALLPKLEEILPSHEYRTLLSGKRGKENHSPAKSVSSSTKSKSSPIKKNANNSKDKTAKKEQTSQQQAKSKSTVSKPKSLESAMRSIEANDFATKLEQLKIVYPGSELLWLKGVASFFNEQLPFDCDAIFSGKSIYYPSNLASTALNNAIVDFLESVGEENLSYFYHTLLINMTMDLSKNMPIVGYKFILQLISQHWPHVASNNMAKIALLRNSYQNRSNICLSILWAIGQGGYKEITEGIKVWQNLMLPNLELKSYTKFVAEYLEKVLSAAKEDCTITLNQNEFFSFYNALKTHYPIPKENQETLGKCAHGFLIKYILSSSKHSNIFVTLFRNIDDFKRSRSELEGCLCCLVNGEDSFKVWKMNYKKQLMSSLLLFKEIEKQLDKADIDMLKLACSNTFQAFLNEAQRLNEELSLAKRKDPNLEDLIAVVKNVQEKTTQQKKKQIASEQKKCGGCCKWVLGSFVLIALIAGVLVYDTNVNGKGVFERSASGKILKNAGVLPHVEKAWYTTMGAAARGYKWAEKHVPPYAKPAGQLACDLFKLARNTACNVYGVVTEFVAAKLPVAASFLEQYVPGLPKKIENTSLAIKNVCVDVFGKAVVFFRTQVFIGRLSPENLSKALNQTQNAALDYYNQFHKKVDTYSKLK</sequence>